<dbReference type="RefSeq" id="WP_110378543.1">
    <property type="nucleotide sequence ID" value="NZ_JAHBRY010000006.1"/>
</dbReference>
<feature type="domain" description="DUF1468" evidence="2">
    <location>
        <begin position="11"/>
        <end position="146"/>
    </location>
</feature>
<name>A0A2V3TSA1_9HYPH</name>
<reference evidence="3 4" key="1">
    <citation type="submission" date="2018-05" db="EMBL/GenBank/DDBJ databases">
        <title>Genomic Encyclopedia of Type Strains, Phase IV (KMG-IV): sequencing the most valuable type-strain genomes for metagenomic binning, comparative biology and taxonomic classification.</title>
        <authorList>
            <person name="Goeker M."/>
        </authorList>
    </citation>
    <scope>NUCLEOTIDE SEQUENCE [LARGE SCALE GENOMIC DNA]</scope>
    <source>
        <strain evidence="3 4">DSM 6462</strain>
    </source>
</reference>
<dbReference type="Pfam" id="PF07331">
    <property type="entry name" value="TctB"/>
    <property type="match status" value="1"/>
</dbReference>
<protein>
    <submittedName>
        <fullName evidence="3">Putative tricarboxylic transport membrane protein</fullName>
    </submittedName>
</protein>
<dbReference type="InterPro" id="IPR009936">
    <property type="entry name" value="DUF1468"/>
</dbReference>
<dbReference type="Proteomes" id="UP000248021">
    <property type="component" value="Unassembled WGS sequence"/>
</dbReference>
<feature type="transmembrane region" description="Helical" evidence="1">
    <location>
        <begin position="42"/>
        <end position="63"/>
    </location>
</feature>
<feature type="transmembrane region" description="Helical" evidence="1">
    <location>
        <begin position="75"/>
        <end position="93"/>
    </location>
</feature>
<keyword evidence="1" id="KW-0472">Membrane</keyword>
<keyword evidence="4" id="KW-1185">Reference proteome</keyword>
<dbReference type="OrthoDB" id="5186924at2"/>
<evidence type="ECO:0000259" key="2">
    <source>
        <dbReference type="Pfam" id="PF07331"/>
    </source>
</evidence>
<proteinExistence type="predicted"/>
<dbReference type="AlphaFoldDB" id="A0A2V3TSA1"/>
<feature type="transmembrane region" description="Helical" evidence="1">
    <location>
        <begin position="99"/>
        <end position="117"/>
    </location>
</feature>
<evidence type="ECO:0000313" key="4">
    <source>
        <dbReference type="Proteomes" id="UP000248021"/>
    </source>
</evidence>
<accession>A0A2V3TSA1</accession>
<sequence>MMLRRPKDSLTGLVFLLIATGTWLLCRELSYGTARNMGPGYFPILLSWLLTFLGGVLIVRSFFGSIEPVDPMSWRALRSIVAVLASCVLFGLLVRPAGLAVAVMATVLTGVLGMQGYGLRSALLTAIVLAVGCCLTFVALLGLPIPVVGPLLGM</sequence>
<gene>
    <name evidence="3" type="ORF">C7450_12415</name>
</gene>
<evidence type="ECO:0000256" key="1">
    <source>
        <dbReference type="SAM" id="Phobius"/>
    </source>
</evidence>
<comment type="caution">
    <text evidence="3">The sequence shown here is derived from an EMBL/GenBank/DDBJ whole genome shotgun (WGS) entry which is preliminary data.</text>
</comment>
<organism evidence="3 4">
    <name type="scientific">Chelatococcus asaccharovorans</name>
    <dbReference type="NCBI Taxonomy" id="28210"/>
    <lineage>
        <taxon>Bacteria</taxon>
        <taxon>Pseudomonadati</taxon>
        <taxon>Pseudomonadota</taxon>
        <taxon>Alphaproteobacteria</taxon>
        <taxon>Hyphomicrobiales</taxon>
        <taxon>Chelatococcaceae</taxon>
        <taxon>Chelatococcus</taxon>
    </lineage>
</organism>
<keyword evidence="1" id="KW-1133">Transmembrane helix</keyword>
<evidence type="ECO:0000313" key="3">
    <source>
        <dbReference type="EMBL" id="PXW50694.1"/>
    </source>
</evidence>
<keyword evidence="1" id="KW-0812">Transmembrane</keyword>
<feature type="transmembrane region" description="Helical" evidence="1">
    <location>
        <begin position="124"/>
        <end position="145"/>
    </location>
</feature>
<dbReference type="EMBL" id="QJJK01000024">
    <property type="protein sequence ID" value="PXW50694.1"/>
    <property type="molecule type" value="Genomic_DNA"/>
</dbReference>